<sequence length="486" mass="55906">MNVLIVSIYGVGSYSKGIMAEVLQTELDKKNSNNYFYVSCSKSFDTCYFNKDKEMHRCDSCRYSIQNTLELIDGDFTNLKISDIAAEEDIKTATEFFQDNPAISKGLFFENYDLGEATLSTYISLTRDKELNFIDQNSYVAKIAYNCLITYLSIKRFIKNNAIELIYNFNGRQDYLRAVFRAAQSMGVKCLNVERARPGGFIEFYENALPFSILAKKKLIDDFWNESPDSIQVKEDIASEFFEKKRGGLETITRVYTKSQEKNYLPAEIRNGKPNIVLFNSSDDEHAAVGDEYKNSYWENQNEGILYLVNLFGTELRNYNLIIRMHPNLSNVKHDYTTSVLELDRKFENIFVIGPDDKVDTYALIDISEKIITFGSTVGLEGTYWGKPVILLGKGRYYYSDVAYVPDNVAHIKSLISSPLKVKDKVNSLIFGYYYTKGGVKASYYFQKGVFTEVYFKNRNLSKFKPYQKLHIYSGKLIDSIKSKMK</sequence>
<dbReference type="InterPro" id="IPR007833">
    <property type="entry name" value="Capsule_polysaccharide_synth"/>
</dbReference>
<dbReference type="Pfam" id="PF05159">
    <property type="entry name" value="Capsule_synth"/>
    <property type="match status" value="1"/>
</dbReference>
<evidence type="ECO:0000313" key="1">
    <source>
        <dbReference type="EMBL" id="TDQ09928.1"/>
    </source>
</evidence>
<proteinExistence type="predicted"/>
<gene>
    <name evidence="1" type="ORF">ATK78_2087</name>
</gene>
<protein>
    <submittedName>
        <fullName evidence="1">Capsular polysaccharide biosynthesis protein</fullName>
    </submittedName>
</protein>
<dbReference type="EMBL" id="SNYC01000004">
    <property type="protein sequence ID" value="TDQ09928.1"/>
    <property type="molecule type" value="Genomic_DNA"/>
</dbReference>
<dbReference type="SUPFAM" id="SSF53756">
    <property type="entry name" value="UDP-Glycosyltransferase/glycogen phosphorylase"/>
    <property type="match status" value="1"/>
</dbReference>
<name>A0A4R6SVM7_9SPHI</name>
<reference evidence="1 2" key="1">
    <citation type="submission" date="2019-03" db="EMBL/GenBank/DDBJ databases">
        <title>Genomic Encyclopedia of Archaeal and Bacterial Type Strains, Phase II (KMG-II): from individual species to whole genera.</title>
        <authorList>
            <person name="Goeker M."/>
        </authorList>
    </citation>
    <scope>NUCLEOTIDE SEQUENCE [LARGE SCALE GENOMIC DNA]</scope>
    <source>
        <strain evidence="1 2">DSM 19035</strain>
    </source>
</reference>
<dbReference type="GO" id="GO:0000271">
    <property type="term" value="P:polysaccharide biosynthetic process"/>
    <property type="evidence" value="ECO:0007669"/>
    <property type="project" value="InterPro"/>
</dbReference>
<dbReference type="Gene3D" id="3.40.50.12580">
    <property type="match status" value="1"/>
</dbReference>
<dbReference type="GO" id="GO:0015774">
    <property type="term" value="P:polysaccharide transport"/>
    <property type="evidence" value="ECO:0007669"/>
    <property type="project" value="InterPro"/>
</dbReference>
<dbReference type="AlphaFoldDB" id="A0A4R6SVM7"/>
<evidence type="ECO:0000313" key="2">
    <source>
        <dbReference type="Proteomes" id="UP000295620"/>
    </source>
</evidence>
<dbReference type="InterPro" id="IPR043148">
    <property type="entry name" value="TagF_C"/>
</dbReference>
<organism evidence="1 2">
    <name type="scientific">Pedobacter metabolipauper</name>
    <dbReference type="NCBI Taxonomy" id="425513"/>
    <lineage>
        <taxon>Bacteria</taxon>
        <taxon>Pseudomonadati</taxon>
        <taxon>Bacteroidota</taxon>
        <taxon>Sphingobacteriia</taxon>
        <taxon>Sphingobacteriales</taxon>
        <taxon>Sphingobacteriaceae</taxon>
        <taxon>Pedobacter</taxon>
    </lineage>
</organism>
<keyword evidence="2" id="KW-1185">Reference proteome</keyword>
<dbReference type="RefSeq" id="WP_133575976.1">
    <property type="nucleotide sequence ID" value="NZ_SNYC01000004.1"/>
</dbReference>
<dbReference type="Proteomes" id="UP000295620">
    <property type="component" value="Unassembled WGS sequence"/>
</dbReference>
<comment type="caution">
    <text evidence="1">The sequence shown here is derived from an EMBL/GenBank/DDBJ whole genome shotgun (WGS) entry which is preliminary data.</text>
</comment>
<accession>A0A4R6SVM7</accession>
<dbReference type="OrthoDB" id="274536at2"/>